<evidence type="ECO:0000313" key="13">
    <source>
        <dbReference type="EMBL" id="KAB1201994.1"/>
    </source>
</evidence>
<dbReference type="InterPro" id="IPR045133">
    <property type="entry name" value="IRE1/2-like"/>
</dbReference>
<evidence type="ECO:0000256" key="2">
    <source>
        <dbReference type="ARBA" id="ARBA00012513"/>
    </source>
</evidence>
<gene>
    <name evidence="13" type="ORF">CJ030_MR8G005376</name>
</gene>
<dbReference type="GO" id="GO:0004674">
    <property type="term" value="F:protein serine/threonine kinase activity"/>
    <property type="evidence" value="ECO:0007669"/>
    <property type="project" value="UniProtKB-KW"/>
</dbReference>
<keyword evidence="14" id="KW-1185">Reference proteome</keyword>
<evidence type="ECO:0000259" key="11">
    <source>
        <dbReference type="PROSITE" id="PS50011"/>
    </source>
</evidence>
<evidence type="ECO:0000256" key="7">
    <source>
        <dbReference type="ARBA" id="ARBA00022741"/>
    </source>
</evidence>
<dbReference type="PANTHER" id="PTHR13954:SF6">
    <property type="entry name" value="NON-SPECIFIC SERINE_THREONINE PROTEIN KINASE"/>
    <property type="match status" value="1"/>
</dbReference>
<accession>A0A6A1UNC2</accession>
<evidence type="ECO:0000256" key="8">
    <source>
        <dbReference type="ARBA" id="ARBA00022777"/>
    </source>
</evidence>
<name>A0A6A1UNC2_9ROSI</name>
<dbReference type="InterPro" id="IPR011009">
    <property type="entry name" value="Kinase-like_dom_sf"/>
</dbReference>
<dbReference type="EC" id="2.7.11.1" evidence="2"/>
<dbReference type="SMART" id="SM00220">
    <property type="entry name" value="S_TKc"/>
    <property type="match status" value="1"/>
</dbReference>
<dbReference type="InterPro" id="IPR038357">
    <property type="entry name" value="KEN_sf"/>
</dbReference>
<dbReference type="InterPro" id="IPR010513">
    <property type="entry name" value="KEN_dom"/>
</dbReference>
<dbReference type="EMBL" id="RXIC02000026">
    <property type="protein sequence ID" value="KAB1201994.1"/>
    <property type="molecule type" value="Genomic_DNA"/>
</dbReference>
<protein>
    <recommendedName>
        <fullName evidence="2">non-specific serine/threonine protein kinase</fullName>
        <ecNumber evidence="2">2.7.11.1</ecNumber>
    </recommendedName>
</protein>
<dbReference type="Gene3D" id="1.20.1440.180">
    <property type="entry name" value="KEN domain"/>
    <property type="match status" value="1"/>
</dbReference>
<evidence type="ECO:0000256" key="5">
    <source>
        <dbReference type="ARBA" id="ARBA00022692"/>
    </source>
</evidence>
<dbReference type="SUPFAM" id="SSF50998">
    <property type="entry name" value="Quinoprotein alcohol dehydrogenase-like"/>
    <property type="match status" value="1"/>
</dbReference>
<feature type="domain" description="KEN" evidence="12">
    <location>
        <begin position="715"/>
        <end position="865"/>
    </location>
</feature>
<evidence type="ECO:0000259" key="12">
    <source>
        <dbReference type="PROSITE" id="PS51392"/>
    </source>
</evidence>
<keyword evidence="6" id="KW-0732">Signal</keyword>
<evidence type="ECO:0000256" key="10">
    <source>
        <dbReference type="ARBA" id="ARBA00022989"/>
    </source>
</evidence>
<comment type="caution">
    <text evidence="13">The sequence shown here is derived from an EMBL/GenBank/DDBJ whole genome shotgun (WGS) entry which is preliminary data.</text>
</comment>
<evidence type="ECO:0000256" key="1">
    <source>
        <dbReference type="ARBA" id="ARBA00004479"/>
    </source>
</evidence>
<dbReference type="Gene3D" id="3.30.200.20">
    <property type="entry name" value="Phosphorylase Kinase, domain 1"/>
    <property type="match status" value="1"/>
</dbReference>
<dbReference type="Gene3D" id="2.130.10.10">
    <property type="entry name" value="YVTN repeat-like/Quinoprotein amine dehydrogenase"/>
    <property type="match status" value="1"/>
</dbReference>
<organism evidence="13 14">
    <name type="scientific">Morella rubra</name>
    <name type="common">Chinese bayberry</name>
    <dbReference type="NCBI Taxonomy" id="262757"/>
    <lineage>
        <taxon>Eukaryota</taxon>
        <taxon>Viridiplantae</taxon>
        <taxon>Streptophyta</taxon>
        <taxon>Embryophyta</taxon>
        <taxon>Tracheophyta</taxon>
        <taxon>Spermatophyta</taxon>
        <taxon>Magnoliopsida</taxon>
        <taxon>eudicotyledons</taxon>
        <taxon>Gunneridae</taxon>
        <taxon>Pentapetalae</taxon>
        <taxon>rosids</taxon>
        <taxon>fabids</taxon>
        <taxon>Fagales</taxon>
        <taxon>Myricaceae</taxon>
        <taxon>Morella</taxon>
    </lineage>
</organism>
<dbReference type="FunFam" id="3.30.200.20:FF:000077">
    <property type="entry name" value="Putative Serine/threonine-protein kinase/endoribonuclease IRE1"/>
    <property type="match status" value="1"/>
</dbReference>
<dbReference type="InterPro" id="IPR015943">
    <property type="entry name" value="WD40/YVTN_repeat-like_dom_sf"/>
</dbReference>
<dbReference type="GO" id="GO:0004521">
    <property type="term" value="F:RNA endonuclease activity"/>
    <property type="evidence" value="ECO:0007669"/>
    <property type="project" value="InterPro"/>
</dbReference>
<evidence type="ECO:0000313" key="14">
    <source>
        <dbReference type="Proteomes" id="UP000516437"/>
    </source>
</evidence>
<evidence type="ECO:0000256" key="6">
    <source>
        <dbReference type="ARBA" id="ARBA00022729"/>
    </source>
</evidence>
<dbReference type="InterPro" id="IPR011047">
    <property type="entry name" value="Quinoprotein_ADH-like_sf"/>
</dbReference>
<proteinExistence type="predicted"/>
<dbReference type="PROSITE" id="PS00108">
    <property type="entry name" value="PROTEIN_KINASE_ST"/>
    <property type="match status" value="1"/>
</dbReference>
<dbReference type="Pfam" id="PF00069">
    <property type="entry name" value="Pkinase"/>
    <property type="match status" value="1"/>
</dbReference>
<evidence type="ECO:0000256" key="4">
    <source>
        <dbReference type="ARBA" id="ARBA00022679"/>
    </source>
</evidence>
<dbReference type="PROSITE" id="PS51392">
    <property type="entry name" value="KEN"/>
    <property type="match status" value="1"/>
</dbReference>
<dbReference type="CDD" id="cd10422">
    <property type="entry name" value="RNase_Ire1"/>
    <property type="match status" value="1"/>
</dbReference>
<dbReference type="GO" id="GO:0036498">
    <property type="term" value="P:IRE1-mediated unfolded protein response"/>
    <property type="evidence" value="ECO:0007669"/>
    <property type="project" value="TreeGrafter"/>
</dbReference>
<sequence>MTFQFCYTSFDLIFLGNSEHSTALIAGLDGTVHLVESNSKRVIWSFASGTPIYTSYQAPFKADNDKEKASERSGGFFIDCGDDWELYMSTEHRGRMKLSMSIDEFVKNTPYISEDGAVMLGSKKTTVFEVDLRTGKLIRSYRFDSPSPLQSDEKQSVSYTDTSIKELIEASPKNPDMVDLRLHITRTDYMLMSFARDSVKTSWNMTIAEVGASLLCLDASSGAPLNLPDNLGSEIGIDFAMPLSCHTRSPIFRHRSHILLESSRPERIPGVSHLQGELAIPPSLSDSMLPLPPKTKFHHRKDSKAMLQLAPLGIVAVQSMRISLDHLLSAFGEWSTGLSIILFTIIVVWTLVVKGYSRLVKEQALLDEQNDNVEKTDKLIDGENKISLHLNKLFDGGSSGRRIGKLFVSTKEIGKGSNGTIVLEGIYEGRPVAVKRLVHAHNDVAFKEIQNLIASDRHLNIVRWYGVEYDQDFVYLALERCTCSLDDLIHVYSDCSQDRVVKEGQATRDMIEYEARLDSLKDIMSGISFWKADGHPSPLLLKLMRDVVLGLVHLHELGIIHRDLKPQNVLIIRERSLCAKLSDMGISKRLVGDMSSLGHHVTGKHSFLVILSMSFLSCCGSSGWQAPEQLLHGRETRAVDLFSLGCVLFFCITRGRHPFGDRLERDINIVKNQMDLFLLENVPEGLDLVSRLLNFNAELRPRASEVLHHPLFWSSETRLSFLRDASDRVELEDWETDSQLLKALESIGTVALGTKWDQKMEPAFISNIGYYRRYRFDSVRDLLRVMRNKLNHYGELPKEIQVPTRFPPCNVQVGNTAFLEELLGPVPEGYDSYFASRFPRLLMEVYKVVCEYCSAEEWFQKYFKTNLD</sequence>
<evidence type="ECO:0000256" key="3">
    <source>
        <dbReference type="ARBA" id="ARBA00022527"/>
    </source>
</evidence>
<keyword evidence="7" id="KW-0547">Nucleotide-binding</keyword>
<dbReference type="SUPFAM" id="SSF56112">
    <property type="entry name" value="Protein kinase-like (PK-like)"/>
    <property type="match status" value="1"/>
</dbReference>
<dbReference type="PROSITE" id="PS50011">
    <property type="entry name" value="PROTEIN_KINASE_DOM"/>
    <property type="match status" value="1"/>
</dbReference>
<keyword evidence="5" id="KW-0812">Transmembrane</keyword>
<dbReference type="Gene3D" id="1.10.510.10">
    <property type="entry name" value="Transferase(Phosphotransferase) domain 1"/>
    <property type="match status" value="1"/>
</dbReference>
<dbReference type="GO" id="GO:0051082">
    <property type="term" value="F:unfolded protein binding"/>
    <property type="evidence" value="ECO:0007669"/>
    <property type="project" value="TreeGrafter"/>
</dbReference>
<dbReference type="InterPro" id="IPR000719">
    <property type="entry name" value="Prot_kinase_dom"/>
</dbReference>
<keyword evidence="10" id="KW-0472">Membrane</keyword>
<dbReference type="PANTHER" id="PTHR13954">
    <property type="entry name" value="IRE1-RELATED"/>
    <property type="match status" value="1"/>
</dbReference>
<dbReference type="AlphaFoldDB" id="A0A6A1UNC2"/>
<dbReference type="Pfam" id="PF06479">
    <property type="entry name" value="Ribonuc_2-5A"/>
    <property type="match status" value="2"/>
</dbReference>
<dbReference type="Proteomes" id="UP000516437">
    <property type="component" value="Chromosome 8"/>
</dbReference>
<evidence type="ECO:0000256" key="9">
    <source>
        <dbReference type="ARBA" id="ARBA00022840"/>
    </source>
</evidence>
<keyword evidence="8 13" id="KW-0418">Kinase</keyword>
<keyword evidence="4" id="KW-0808">Transferase</keyword>
<keyword evidence="3" id="KW-0723">Serine/threonine-protein kinase</keyword>
<keyword evidence="10" id="KW-1133">Transmembrane helix</keyword>
<dbReference type="GO" id="GO:0006397">
    <property type="term" value="P:mRNA processing"/>
    <property type="evidence" value="ECO:0007669"/>
    <property type="project" value="InterPro"/>
</dbReference>
<comment type="subcellular location">
    <subcellularLocation>
        <location evidence="1">Membrane</location>
        <topology evidence="1">Single-pass type I membrane protein</topology>
    </subcellularLocation>
</comment>
<dbReference type="GO" id="GO:0005524">
    <property type="term" value="F:ATP binding"/>
    <property type="evidence" value="ECO:0007669"/>
    <property type="project" value="UniProtKB-KW"/>
</dbReference>
<dbReference type="OrthoDB" id="63989at2759"/>
<dbReference type="GO" id="GO:1990604">
    <property type="term" value="C:IRE1-TRAF2-ASK1 complex"/>
    <property type="evidence" value="ECO:0007669"/>
    <property type="project" value="TreeGrafter"/>
</dbReference>
<dbReference type="SMART" id="SM00580">
    <property type="entry name" value="PUG"/>
    <property type="match status" value="1"/>
</dbReference>
<keyword evidence="9" id="KW-0067">ATP-binding</keyword>
<feature type="domain" description="Protein kinase" evidence="11">
    <location>
        <begin position="407"/>
        <end position="712"/>
    </location>
</feature>
<dbReference type="InterPro" id="IPR008271">
    <property type="entry name" value="Ser/Thr_kinase_AS"/>
</dbReference>
<reference evidence="13 14" key="1">
    <citation type="journal article" date="2019" name="Plant Biotechnol. J.">
        <title>The red bayberry genome and genetic basis of sex determination.</title>
        <authorList>
            <person name="Jia H.M."/>
            <person name="Jia H.J."/>
            <person name="Cai Q.L."/>
            <person name="Wang Y."/>
            <person name="Zhao H.B."/>
            <person name="Yang W.F."/>
            <person name="Wang G.Y."/>
            <person name="Li Y.H."/>
            <person name="Zhan D.L."/>
            <person name="Shen Y.T."/>
            <person name="Niu Q.F."/>
            <person name="Chang L."/>
            <person name="Qiu J."/>
            <person name="Zhao L."/>
            <person name="Xie H.B."/>
            <person name="Fu W.Y."/>
            <person name="Jin J."/>
            <person name="Li X.W."/>
            <person name="Jiao Y."/>
            <person name="Zhou C.C."/>
            <person name="Tu T."/>
            <person name="Chai C.Y."/>
            <person name="Gao J.L."/>
            <person name="Fan L.J."/>
            <person name="van de Weg E."/>
            <person name="Wang J.Y."/>
            <person name="Gao Z.S."/>
        </authorList>
    </citation>
    <scope>NUCLEOTIDE SEQUENCE [LARGE SCALE GENOMIC DNA]</scope>
    <source>
        <tissue evidence="13">Leaves</tissue>
    </source>
</reference>
<dbReference type="FunFam" id="1.10.510.10:FF:000463">
    <property type="entry name" value="Serine/threonine-protein kinase/endoribonuclease IRE1a"/>
    <property type="match status" value="1"/>
</dbReference>